<evidence type="ECO:0000313" key="1">
    <source>
        <dbReference type="EMBL" id="CBH75471.1"/>
    </source>
</evidence>
<sequence length="147" mass="16465">MSNLDQAEADALLAMNKERVNDASYDFPTTGASLAIDLKSSDGTEAFVLDIQRKGRIKLSKVTYQSRARKGIILARLDIDGPPHRNPDQSEVPCPHLHVYREGYDDRWAEPVPPQTFTDLASMYQTCLDFMIFCNITLPPQINPALV</sequence>
<proteinExistence type="predicted"/>
<dbReference type="EMBL" id="CABL01000009">
    <property type="protein sequence ID" value="CBH75471.1"/>
    <property type="molecule type" value="Genomic_DNA"/>
</dbReference>
<dbReference type="InterPro" id="IPR053916">
    <property type="entry name" value="DUF6978"/>
</dbReference>
<protein>
    <submittedName>
        <fullName evidence="1">Uncharacterized protein</fullName>
    </submittedName>
</protein>
<accession>E6PG83</accession>
<name>E6PG83_9ZZZZ</name>
<dbReference type="Pfam" id="PF22398">
    <property type="entry name" value="DUF6978"/>
    <property type="match status" value="1"/>
</dbReference>
<dbReference type="AlphaFoldDB" id="E6PG83"/>
<organism evidence="1">
    <name type="scientific">mine drainage metagenome</name>
    <dbReference type="NCBI Taxonomy" id="410659"/>
    <lineage>
        <taxon>unclassified sequences</taxon>
        <taxon>metagenomes</taxon>
        <taxon>ecological metagenomes</taxon>
    </lineage>
</organism>
<comment type="caution">
    <text evidence="1">The sequence shown here is derived from an EMBL/GenBank/DDBJ whole genome shotgun (WGS) entry which is preliminary data.</text>
</comment>
<gene>
    <name evidence="1" type="ORF">CARN1_0013</name>
</gene>
<reference evidence="1" key="1">
    <citation type="submission" date="2009-10" db="EMBL/GenBank/DDBJ databases">
        <title>Diversity of trophic interactions inside an arsenic-rich microbial ecosystem.</title>
        <authorList>
            <person name="Bertin P.N."/>
            <person name="Heinrich-Salmeron A."/>
            <person name="Pelletier E."/>
            <person name="Goulhen-Chollet F."/>
            <person name="Arsene-Ploetze F."/>
            <person name="Gallien S."/>
            <person name="Calteau A."/>
            <person name="Vallenet D."/>
            <person name="Casiot C."/>
            <person name="Chane-Woon-Ming B."/>
            <person name="Giloteaux L."/>
            <person name="Barakat M."/>
            <person name="Bonnefoy V."/>
            <person name="Bruneel O."/>
            <person name="Chandler M."/>
            <person name="Cleiss J."/>
            <person name="Duran R."/>
            <person name="Elbaz-Poulichet F."/>
            <person name="Fonknechten N."/>
            <person name="Lauga B."/>
            <person name="Mornico D."/>
            <person name="Ortet P."/>
            <person name="Schaeffer C."/>
            <person name="Siguier P."/>
            <person name="Alexander Thil Smith A."/>
            <person name="Van Dorsselaer A."/>
            <person name="Weissenbach J."/>
            <person name="Medigue C."/>
            <person name="Le Paslier D."/>
        </authorList>
    </citation>
    <scope>NUCLEOTIDE SEQUENCE</scope>
</reference>